<name>A0A151A424_9STAP</name>
<reference evidence="2 3" key="1">
    <citation type="submission" date="2016-02" db="EMBL/GenBank/DDBJ databases">
        <title>Draft genome sequence of hydrocarbon degrading Staphylococcus saprophyticus Strain CNV2, isolated from crude-oil contaminated soil from Noonmati Oil Refinery, Guwahati, Assam, India.</title>
        <authorList>
            <person name="Mukherjee A."/>
            <person name="Chettri B."/>
            <person name="Langpoklakpam J."/>
            <person name="Singh A.K."/>
            <person name="Chattopadhyay D.J."/>
        </authorList>
    </citation>
    <scope>NUCLEOTIDE SEQUENCE [LARGE SCALE GENOMIC DNA]</scope>
    <source>
        <strain evidence="2 3">CNV2</strain>
    </source>
</reference>
<keyword evidence="1" id="KW-0472">Membrane</keyword>
<evidence type="ECO:0000313" key="2">
    <source>
        <dbReference type="EMBL" id="KYH14073.1"/>
    </source>
</evidence>
<feature type="transmembrane region" description="Helical" evidence="1">
    <location>
        <begin position="61"/>
        <end position="78"/>
    </location>
</feature>
<organism evidence="2 3">
    <name type="scientific">Staphylococcus kloosii</name>
    <dbReference type="NCBI Taxonomy" id="29384"/>
    <lineage>
        <taxon>Bacteria</taxon>
        <taxon>Bacillati</taxon>
        <taxon>Bacillota</taxon>
        <taxon>Bacilli</taxon>
        <taxon>Bacillales</taxon>
        <taxon>Staphylococcaceae</taxon>
        <taxon>Staphylococcus</taxon>
    </lineage>
</organism>
<dbReference type="AlphaFoldDB" id="A0A151A424"/>
<keyword evidence="1" id="KW-1133">Transmembrane helix</keyword>
<keyword evidence="1" id="KW-0812">Transmembrane</keyword>
<protein>
    <submittedName>
        <fullName evidence="2">Uncharacterized protein</fullName>
    </submittedName>
</protein>
<dbReference type="EMBL" id="LUGM01000002">
    <property type="protein sequence ID" value="KYH14073.1"/>
    <property type="molecule type" value="Genomic_DNA"/>
</dbReference>
<dbReference type="Proteomes" id="UP000075418">
    <property type="component" value="Unassembled WGS sequence"/>
</dbReference>
<dbReference type="RefSeq" id="WP_061854296.1">
    <property type="nucleotide sequence ID" value="NZ_JAIEWX010000002.1"/>
</dbReference>
<comment type="caution">
    <text evidence="2">The sequence shown here is derived from an EMBL/GenBank/DDBJ whole genome shotgun (WGS) entry which is preliminary data.</text>
</comment>
<gene>
    <name evidence="2" type="ORF">A0131_04570</name>
</gene>
<evidence type="ECO:0000313" key="3">
    <source>
        <dbReference type="Proteomes" id="UP000075418"/>
    </source>
</evidence>
<accession>A0A151A424</accession>
<sequence length="112" mass="12948">MLLLIVAIIHLHFSKKIITTHTNTTQKSPMLYQTKRAMLSTKHWETAQLTYKKFNQSVFKLYAKLGVPLSIIDLWLIISHRNGSLLIAEALLYIITLCIIYLVLEHKLKTLS</sequence>
<evidence type="ECO:0000256" key="1">
    <source>
        <dbReference type="SAM" id="Phobius"/>
    </source>
</evidence>
<feature type="transmembrane region" description="Helical" evidence="1">
    <location>
        <begin position="84"/>
        <end position="104"/>
    </location>
</feature>
<proteinExistence type="predicted"/>